<evidence type="ECO:0000313" key="1">
    <source>
        <dbReference type="EMBL" id="CAB4694529.1"/>
    </source>
</evidence>
<dbReference type="Pfam" id="PF02585">
    <property type="entry name" value="PIG-L"/>
    <property type="match status" value="1"/>
</dbReference>
<name>A0A6J6P6K7_9ZZZZ</name>
<dbReference type="SUPFAM" id="SSF102588">
    <property type="entry name" value="LmbE-like"/>
    <property type="match status" value="1"/>
</dbReference>
<dbReference type="EMBL" id="CAEZXQ010000081">
    <property type="protein sequence ID" value="CAB4694529.1"/>
    <property type="molecule type" value="Genomic_DNA"/>
</dbReference>
<proteinExistence type="predicted"/>
<dbReference type="AlphaFoldDB" id="A0A6J6P6K7"/>
<protein>
    <submittedName>
        <fullName evidence="1">Unannotated protein</fullName>
    </submittedName>
</protein>
<accession>A0A6J6P6K7</accession>
<gene>
    <name evidence="1" type="ORF">UFOPK2576_00602</name>
</gene>
<dbReference type="InterPro" id="IPR024078">
    <property type="entry name" value="LmbE-like_dom_sf"/>
</dbReference>
<dbReference type="InterPro" id="IPR003737">
    <property type="entry name" value="GlcNAc_PI_deacetylase-related"/>
</dbReference>
<reference evidence="1" key="1">
    <citation type="submission" date="2020-05" db="EMBL/GenBank/DDBJ databases">
        <authorList>
            <person name="Chiriac C."/>
            <person name="Salcher M."/>
            <person name="Ghai R."/>
            <person name="Kavagutti S V."/>
        </authorList>
    </citation>
    <scope>NUCLEOTIDE SEQUENCE</scope>
</reference>
<sequence length="328" mass="35534">MLSRRRFVSAFSGLFVAGVLGSNDKSFAASKTALTTKTKTGKTKTVHVEEYMPSTLNPSVLTSPSKQAVFYSPHPDDEVLSFGPIASELYALGHELIFVLLTAGSTTVAIKLINGELASPGNGTRFAFKGMRDPNNSGYAPLTQADVGKARTVEFKSAAAELGVKKGNSYIFDLLVENELPITAATAVIEQMVAKYPDATHWSMSTLDTHPHHRSAGEALRIVSAKTGVRAAYAVSRPTLDQIKKQIEVKNPDVPVPTPLKPDSTRMLRVRNSMLPYNAWNPAANSFAIGYSSVPNQFEELDLLGNSQYLLSTPPLEKVVNWIVSSHI</sequence>
<dbReference type="Gene3D" id="3.40.50.10320">
    <property type="entry name" value="LmbE-like"/>
    <property type="match status" value="1"/>
</dbReference>
<organism evidence="1">
    <name type="scientific">freshwater metagenome</name>
    <dbReference type="NCBI Taxonomy" id="449393"/>
    <lineage>
        <taxon>unclassified sequences</taxon>
        <taxon>metagenomes</taxon>
        <taxon>ecological metagenomes</taxon>
    </lineage>
</organism>